<proteinExistence type="predicted"/>
<dbReference type="EnsemblMetazoa" id="PPA07526.1">
    <property type="protein sequence ID" value="PPA07526.1"/>
    <property type="gene ID" value="WBGene00097080"/>
</dbReference>
<protein>
    <submittedName>
        <fullName evidence="2">Uncharacterized protein</fullName>
    </submittedName>
</protein>
<accession>A0A2A6BDH3</accession>
<name>A0A2A6BDH3_PRIPA</name>
<reference evidence="2" key="2">
    <citation type="submission" date="2022-06" db="UniProtKB">
        <authorList>
            <consortium name="EnsemblMetazoa"/>
        </authorList>
    </citation>
    <scope>IDENTIFICATION</scope>
    <source>
        <strain evidence="2">PS312</strain>
    </source>
</reference>
<evidence type="ECO:0000313" key="3">
    <source>
        <dbReference type="Proteomes" id="UP000005239"/>
    </source>
</evidence>
<evidence type="ECO:0000256" key="1">
    <source>
        <dbReference type="SAM" id="MobiDB-lite"/>
    </source>
</evidence>
<keyword evidence="3" id="KW-1185">Reference proteome</keyword>
<sequence length="307" mass="35190">MELNNCSEAKKSDTDEEQETVDNNKSSSNEEEEVSSSDEYVPVKKPRVISHFEMEDVGGLYLPPVLHFQPDTVIRKRTPSHPSPCYKDPLDSFENPLSGNAVKFPDVPEVGELDNWPNQQSIHRYYIVWDEDPSGNWVKKKYSFGIQQPLSPVEFDDAGEESYFDEEMSCKDEEMNGEWPHLDLSNVQTNNTLCSPTSSSASSDNTETDSASYFDEEDTQLLEDFKLKDEDEPRGDHRIVNLNYNLYSRSFFDNVPKMDLPLSSRFGTVIHRSRVPERIAVPVYNKITEEQEWVTSSTTSSKFERSP</sequence>
<feature type="compositionally biased region" description="Low complexity" evidence="1">
    <location>
        <begin position="195"/>
        <end position="212"/>
    </location>
</feature>
<reference evidence="3" key="1">
    <citation type="journal article" date="2008" name="Nat. Genet.">
        <title>The Pristionchus pacificus genome provides a unique perspective on nematode lifestyle and parasitism.</title>
        <authorList>
            <person name="Dieterich C."/>
            <person name="Clifton S.W."/>
            <person name="Schuster L.N."/>
            <person name="Chinwalla A."/>
            <person name="Delehaunty K."/>
            <person name="Dinkelacker I."/>
            <person name="Fulton L."/>
            <person name="Fulton R."/>
            <person name="Godfrey J."/>
            <person name="Minx P."/>
            <person name="Mitreva M."/>
            <person name="Roeseler W."/>
            <person name="Tian H."/>
            <person name="Witte H."/>
            <person name="Yang S.P."/>
            <person name="Wilson R.K."/>
            <person name="Sommer R.J."/>
        </authorList>
    </citation>
    <scope>NUCLEOTIDE SEQUENCE [LARGE SCALE GENOMIC DNA]</scope>
    <source>
        <strain evidence="3">PS312</strain>
    </source>
</reference>
<organism evidence="2 3">
    <name type="scientific">Pristionchus pacificus</name>
    <name type="common">Parasitic nematode worm</name>
    <dbReference type="NCBI Taxonomy" id="54126"/>
    <lineage>
        <taxon>Eukaryota</taxon>
        <taxon>Metazoa</taxon>
        <taxon>Ecdysozoa</taxon>
        <taxon>Nematoda</taxon>
        <taxon>Chromadorea</taxon>
        <taxon>Rhabditida</taxon>
        <taxon>Rhabditina</taxon>
        <taxon>Diplogasteromorpha</taxon>
        <taxon>Diplogasteroidea</taxon>
        <taxon>Neodiplogasteridae</taxon>
        <taxon>Pristionchus</taxon>
    </lineage>
</organism>
<gene>
    <name evidence="2" type="primary">WBGene00097080</name>
</gene>
<accession>A0A8R1Y8S8</accession>
<dbReference type="Proteomes" id="UP000005239">
    <property type="component" value="Unassembled WGS sequence"/>
</dbReference>
<feature type="region of interest" description="Disordered" evidence="1">
    <location>
        <begin position="187"/>
        <end position="214"/>
    </location>
</feature>
<feature type="region of interest" description="Disordered" evidence="1">
    <location>
        <begin position="1"/>
        <end position="42"/>
    </location>
</feature>
<evidence type="ECO:0000313" key="2">
    <source>
        <dbReference type="EnsemblMetazoa" id="PPA07526.1"/>
    </source>
</evidence>
<dbReference type="AlphaFoldDB" id="A0A2A6BDH3"/>